<sequence>MSLLPPYLANLSQTPAKQAVPSLIIYSGILVCGAPVLANSNDKPMILIESQAVGSFIENVDNDVQQIESNIVDGVELEDVATNNSTSSERTNLNHNQTRDTSRETVQ</sequence>
<feature type="compositionally biased region" description="Basic and acidic residues" evidence="1">
    <location>
        <begin position="97"/>
        <end position="107"/>
    </location>
</feature>
<feature type="compositionally biased region" description="Polar residues" evidence="1">
    <location>
        <begin position="81"/>
        <end position="96"/>
    </location>
</feature>
<dbReference type="RefSeq" id="WP_163663895.1">
    <property type="nucleotide sequence ID" value="NZ_QXHD01000004.1"/>
</dbReference>
<name>A0A6M0RWY3_9CYAN</name>
<dbReference type="AlphaFoldDB" id="A0A6M0RWY3"/>
<dbReference type="Proteomes" id="UP000481033">
    <property type="component" value="Unassembled WGS sequence"/>
</dbReference>
<accession>A0A6M0RWY3</accession>
<gene>
    <name evidence="2" type="ORF">DXZ20_34680</name>
</gene>
<evidence type="ECO:0000313" key="2">
    <source>
        <dbReference type="EMBL" id="NEZ60699.1"/>
    </source>
</evidence>
<reference evidence="2 3" key="1">
    <citation type="journal article" date="2020" name="Microb. Ecol.">
        <title>Ecogenomics of the Marine Benthic Filamentous Cyanobacterium Adonisia.</title>
        <authorList>
            <person name="Walter J.M."/>
            <person name="Coutinho F.H."/>
            <person name="Leomil L."/>
            <person name="Hargreaves P.I."/>
            <person name="Campeao M.E."/>
            <person name="Vieira V.V."/>
            <person name="Silva B.S."/>
            <person name="Fistarol G.O."/>
            <person name="Salomon P.S."/>
            <person name="Sawabe T."/>
            <person name="Mino S."/>
            <person name="Hosokawa M."/>
            <person name="Miyashita H."/>
            <person name="Maruyama F."/>
            <person name="van Verk M.C."/>
            <person name="Dutilh B.E."/>
            <person name="Thompson C.C."/>
            <person name="Thompson F.L."/>
        </authorList>
    </citation>
    <scope>NUCLEOTIDE SEQUENCE [LARGE SCALE GENOMIC DNA]</scope>
    <source>
        <strain evidence="2 3">CCMR0081</strain>
    </source>
</reference>
<comment type="caution">
    <text evidence="2">The sequence shown here is derived from an EMBL/GenBank/DDBJ whole genome shotgun (WGS) entry which is preliminary data.</text>
</comment>
<dbReference type="EMBL" id="QXHD01000004">
    <property type="protein sequence ID" value="NEZ60699.1"/>
    <property type="molecule type" value="Genomic_DNA"/>
</dbReference>
<protein>
    <submittedName>
        <fullName evidence="2">Uncharacterized protein</fullName>
    </submittedName>
</protein>
<proteinExistence type="predicted"/>
<evidence type="ECO:0000313" key="3">
    <source>
        <dbReference type="Proteomes" id="UP000481033"/>
    </source>
</evidence>
<feature type="region of interest" description="Disordered" evidence="1">
    <location>
        <begin position="79"/>
        <end position="107"/>
    </location>
</feature>
<keyword evidence="3" id="KW-1185">Reference proteome</keyword>
<organism evidence="2 3">
    <name type="scientific">Adonisia turfae CCMR0081</name>
    <dbReference type="NCBI Taxonomy" id="2292702"/>
    <lineage>
        <taxon>Bacteria</taxon>
        <taxon>Bacillati</taxon>
        <taxon>Cyanobacteriota</taxon>
        <taxon>Adonisia</taxon>
        <taxon>Adonisia turfae</taxon>
    </lineage>
</organism>
<evidence type="ECO:0000256" key="1">
    <source>
        <dbReference type="SAM" id="MobiDB-lite"/>
    </source>
</evidence>